<proteinExistence type="predicted"/>
<evidence type="ECO:0000256" key="2">
    <source>
        <dbReference type="SAM" id="Phobius"/>
    </source>
</evidence>
<feature type="compositionally biased region" description="Basic and acidic residues" evidence="1">
    <location>
        <begin position="108"/>
        <end position="125"/>
    </location>
</feature>
<keyword evidence="2" id="KW-1133">Transmembrane helix</keyword>
<evidence type="ECO:0000256" key="1">
    <source>
        <dbReference type="SAM" id="MobiDB-lite"/>
    </source>
</evidence>
<feature type="region of interest" description="Disordered" evidence="1">
    <location>
        <begin position="1"/>
        <end position="68"/>
    </location>
</feature>
<sequence>MDDKKSPPTGTSSDGNGNTNNPDVIDSFFDNVCPVPDNLGEAVASNDSTLVPEEAKEDTTTTMMDDEKPAIEEAVPEVANEDKEDAMESVFSKFDMNCCAKNSATQVEDSKPEALDGDATERNGDDPSLSELAARMNDIDLESSGEPEKSDSHANATKQLLPWYREPFYASLIVLCGLFTIAIIVMAVLLFKK</sequence>
<evidence type="ECO:0000313" key="4">
    <source>
        <dbReference type="Proteomes" id="UP000693970"/>
    </source>
</evidence>
<keyword evidence="2" id="KW-0472">Membrane</keyword>
<reference evidence="3" key="1">
    <citation type="journal article" date="2021" name="Sci. Rep.">
        <title>Diploid genomic architecture of Nitzschia inconspicua, an elite biomass production diatom.</title>
        <authorList>
            <person name="Oliver A."/>
            <person name="Podell S."/>
            <person name="Pinowska A."/>
            <person name="Traller J.C."/>
            <person name="Smith S.R."/>
            <person name="McClure R."/>
            <person name="Beliaev A."/>
            <person name="Bohutskyi P."/>
            <person name="Hill E.A."/>
            <person name="Rabines A."/>
            <person name="Zheng H."/>
            <person name="Allen L.Z."/>
            <person name="Kuo A."/>
            <person name="Grigoriev I.V."/>
            <person name="Allen A.E."/>
            <person name="Hazlebeck D."/>
            <person name="Allen E.E."/>
        </authorList>
    </citation>
    <scope>NUCLEOTIDE SEQUENCE</scope>
    <source>
        <strain evidence="3">Hildebrandi</strain>
    </source>
</reference>
<keyword evidence="4" id="KW-1185">Reference proteome</keyword>
<feature type="transmembrane region" description="Helical" evidence="2">
    <location>
        <begin position="168"/>
        <end position="191"/>
    </location>
</feature>
<feature type="compositionally biased region" description="Low complexity" evidence="1">
    <location>
        <begin position="8"/>
        <end position="23"/>
    </location>
</feature>
<keyword evidence="2" id="KW-0812">Transmembrane</keyword>
<feature type="region of interest" description="Disordered" evidence="1">
    <location>
        <begin position="103"/>
        <end position="130"/>
    </location>
</feature>
<dbReference type="Proteomes" id="UP000693970">
    <property type="component" value="Unassembled WGS sequence"/>
</dbReference>
<gene>
    <name evidence="3" type="ORF">IV203_017136</name>
</gene>
<reference evidence="3" key="2">
    <citation type="submission" date="2021-04" db="EMBL/GenBank/DDBJ databases">
        <authorList>
            <person name="Podell S."/>
        </authorList>
    </citation>
    <scope>NUCLEOTIDE SEQUENCE</scope>
    <source>
        <strain evidence="3">Hildebrandi</strain>
    </source>
</reference>
<organism evidence="3 4">
    <name type="scientific">Nitzschia inconspicua</name>
    <dbReference type="NCBI Taxonomy" id="303405"/>
    <lineage>
        <taxon>Eukaryota</taxon>
        <taxon>Sar</taxon>
        <taxon>Stramenopiles</taxon>
        <taxon>Ochrophyta</taxon>
        <taxon>Bacillariophyta</taxon>
        <taxon>Bacillariophyceae</taxon>
        <taxon>Bacillariophycidae</taxon>
        <taxon>Bacillariales</taxon>
        <taxon>Bacillariaceae</taxon>
        <taxon>Nitzschia</taxon>
    </lineage>
</organism>
<comment type="caution">
    <text evidence="3">The sequence shown here is derived from an EMBL/GenBank/DDBJ whole genome shotgun (WGS) entry which is preliminary data.</text>
</comment>
<name>A0A9K3PIY2_9STRA</name>
<feature type="compositionally biased region" description="Basic and acidic residues" evidence="1">
    <location>
        <begin position="53"/>
        <end position="68"/>
    </location>
</feature>
<dbReference type="OrthoDB" id="10650185at2759"/>
<evidence type="ECO:0000313" key="3">
    <source>
        <dbReference type="EMBL" id="KAG7348431.1"/>
    </source>
</evidence>
<protein>
    <submittedName>
        <fullName evidence="3">Uncharacterized protein</fullName>
    </submittedName>
</protein>
<dbReference type="EMBL" id="JAGRRH010000020">
    <property type="protein sequence ID" value="KAG7348431.1"/>
    <property type="molecule type" value="Genomic_DNA"/>
</dbReference>
<dbReference type="AlphaFoldDB" id="A0A9K3PIY2"/>
<accession>A0A9K3PIY2</accession>